<dbReference type="Gene3D" id="1.20.120.20">
    <property type="entry name" value="Apolipoprotein"/>
    <property type="match status" value="1"/>
</dbReference>
<feature type="signal peptide" evidence="2">
    <location>
        <begin position="1"/>
        <end position="20"/>
    </location>
</feature>
<dbReference type="PANTHER" id="PTHR19143:SF254">
    <property type="entry name" value="TENASCIN-R"/>
    <property type="match status" value="1"/>
</dbReference>
<dbReference type="Gene3D" id="4.10.530.10">
    <property type="entry name" value="Gamma-fibrinogen Carboxyl Terminal Fragment, domain 2"/>
    <property type="match status" value="1"/>
</dbReference>
<dbReference type="InterPro" id="IPR002181">
    <property type="entry name" value="Fibrinogen_a/b/g_C_dom"/>
</dbReference>
<evidence type="ECO:0000256" key="2">
    <source>
        <dbReference type="SAM" id="SignalP"/>
    </source>
</evidence>
<dbReference type="PROSITE" id="PS51406">
    <property type="entry name" value="FIBRINOGEN_C_2"/>
    <property type="match status" value="1"/>
</dbReference>
<proteinExistence type="predicted"/>
<dbReference type="CDD" id="cd00087">
    <property type="entry name" value="FReD"/>
    <property type="match status" value="1"/>
</dbReference>
<dbReference type="InterPro" id="IPR036056">
    <property type="entry name" value="Fibrinogen-like_C"/>
</dbReference>
<comment type="caution">
    <text evidence="4">The sequence shown here is derived from an EMBL/GenBank/DDBJ whole genome shotgun (WGS) entry which is preliminary data.</text>
</comment>
<dbReference type="GO" id="GO:0005615">
    <property type="term" value="C:extracellular space"/>
    <property type="evidence" value="ECO:0007669"/>
    <property type="project" value="TreeGrafter"/>
</dbReference>
<feature type="domain" description="Fibrinogen C-terminal" evidence="3">
    <location>
        <begin position="339"/>
        <end position="551"/>
    </location>
</feature>
<feature type="chain" id="PRO_5043338012" evidence="2">
    <location>
        <begin position="21"/>
        <end position="552"/>
    </location>
</feature>
<keyword evidence="1" id="KW-0175">Coiled coil</keyword>
<dbReference type="InterPro" id="IPR014716">
    <property type="entry name" value="Fibrinogen_a/b/g_C_1"/>
</dbReference>
<dbReference type="PANTHER" id="PTHR19143">
    <property type="entry name" value="FIBRINOGEN/TENASCIN/ANGIOPOEITIN"/>
    <property type="match status" value="1"/>
</dbReference>
<name>A0AAV4BS55_9GAST</name>
<dbReference type="SMART" id="SM00186">
    <property type="entry name" value="FBG"/>
    <property type="match status" value="1"/>
</dbReference>
<sequence length="552" mass="62690">MVGLVWIFLALPSLLGLCTGLKLTLDGHTQFISGNQPACGVLRCLEESAVSRPLSISRMSIFKKSHFKAERSLVTNVSSQLPMVSTFRDSMKMDGRWSEQRTHFRLYLLRPDLCRGTEFTCEVSSVDEAGEQLVSVSNVGQPIGRQDWGRSQSECPGNNAGKELRETVDQMQAWLERVMDRLENRLEDKLMDLQSRLDDKTLALQSKLEDKILALQNRLDDKLSNLQNVFDEKSRHLENRLEDKLDFKLAMVVRPSGHNDENSQGTHNMDDSLSQTLNVLEEKLNTTAIQTITSINDLFESQKLELYENLSKTAEDMQANFMEAVAQANASLFKDIRPGPSLAPRTTCERSSGESMIQPVPATYHVITPAEGKAPYVCDPNTDGGGWIVIQRRSTGNIHFERDWAAYRDGFGALDDDFWLGNERIHQITSQGRYELRIDLRYQRRSVYAYYSSFFLDTEARNYTVRLGPFRGTAHDKFPTQKVIPFSTVDRDNDGINSINCAKSYHGGWWFWPANCFSSFLNGEWVPGNAHKAKWLSNPIGFSEMKIRRVEG</sequence>
<dbReference type="Proteomes" id="UP000735302">
    <property type="component" value="Unassembled WGS sequence"/>
</dbReference>
<protein>
    <submittedName>
        <fullName evidence="4">Ficolin-1</fullName>
    </submittedName>
</protein>
<keyword evidence="5" id="KW-1185">Reference proteome</keyword>
<evidence type="ECO:0000256" key="1">
    <source>
        <dbReference type="SAM" id="Coils"/>
    </source>
</evidence>
<keyword evidence="2" id="KW-0732">Signal</keyword>
<dbReference type="InterPro" id="IPR050373">
    <property type="entry name" value="Fibrinogen_C-term_domain"/>
</dbReference>
<reference evidence="4 5" key="1">
    <citation type="journal article" date="2021" name="Elife">
        <title>Chloroplast acquisition without the gene transfer in kleptoplastic sea slugs, Plakobranchus ocellatus.</title>
        <authorList>
            <person name="Maeda T."/>
            <person name="Takahashi S."/>
            <person name="Yoshida T."/>
            <person name="Shimamura S."/>
            <person name="Takaki Y."/>
            <person name="Nagai Y."/>
            <person name="Toyoda A."/>
            <person name="Suzuki Y."/>
            <person name="Arimoto A."/>
            <person name="Ishii H."/>
            <person name="Satoh N."/>
            <person name="Nishiyama T."/>
            <person name="Hasebe M."/>
            <person name="Maruyama T."/>
            <person name="Minagawa J."/>
            <person name="Obokata J."/>
            <person name="Shigenobu S."/>
        </authorList>
    </citation>
    <scope>NUCLEOTIDE SEQUENCE [LARGE SCALE GENOMIC DNA]</scope>
</reference>
<dbReference type="Pfam" id="PF00147">
    <property type="entry name" value="Fibrinogen_C"/>
    <property type="match status" value="1"/>
</dbReference>
<feature type="coiled-coil region" evidence="1">
    <location>
        <begin position="183"/>
        <end position="225"/>
    </location>
</feature>
<dbReference type="AlphaFoldDB" id="A0AAV4BS55"/>
<dbReference type="SUPFAM" id="SSF56496">
    <property type="entry name" value="Fibrinogen C-terminal domain-like"/>
    <property type="match status" value="1"/>
</dbReference>
<evidence type="ECO:0000313" key="4">
    <source>
        <dbReference type="EMBL" id="GFO21194.1"/>
    </source>
</evidence>
<accession>A0AAV4BS55</accession>
<organism evidence="4 5">
    <name type="scientific">Plakobranchus ocellatus</name>
    <dbReference type="NCBI Taxonomy" id="259542"/>
    <lineage>
        <taxon>Eukaryota</taxon>
        <taxon>Metazoa</taxon>
        <taxon>Spiralia</taxon>
        <taxon>Lophotrochozoa</taxon>
        <taxon>Mollusca</taxon>
        <taxon>Gastropoda</taxon>
        <taxon>Heterobranchia</taxon>
        <taxon>Euthyneura</taxon>
        <taxon>Panpulmonata</taxon>
        <taxon>Sacoglossa</taxon>
        <taxon>Placobranchoidea</taxon>
        <taxon>Plakobranchidae</taxon>
        <taxon>Plakobranchus</taxon>
    </lineage>
</organism>
<evidence type="ECO:0000313" key="5">
    <source>
        <dbReference type="Proteomes" id="UP000735302"/>
    </source>
</evidence>
<gene>
    <name evidence="4" type="ORF">PoB_004769900</name>
</gene>
<dbReference type="EMBL" id="BLXT01005251">
    <property type="protein sequence ID" value="GFO21194.1"/>
    <property type="molecule type" value="Genomic_DNA"/>
</dbReference>
<evidence type="ECO:0000259" key="3">
    <source>
        <dbReference type="PROSITE" id="PS51406"/>
    </source>
</evidence>
<dbReference type="Gene3D" id="3.90.215.10">
    <property type="entry name" value="Gamma Fibrinogen, chain A, domain 1"/>
    <property type="match status" value="1"/>
</dbReference>